<accession>A0A2D6M0G1</accession>
<gene>
    <name evidence="2" type="ORF">CL943_01220</name>
</gene>
<sequence>MTKRILFLLTALALFAASALAQELTYSGDVQIKLNQNNFQSEEELAAEITVFNNEEFPIADAYVVVEIAKGGEFSYPSQFASSDNVFFEEKVSGINLAPNSSKKIEFTYELPDNISPGSYRLDVYFKNVRTGIIGYAHIFTNPESAYFSVLGAGSFPSARIVRDETVFNDVLGPVGFPVEADESITGKVFVANDSDSALSDLKLVVSVCEWDDTACEEFVETKEVAVGPLVAGQEKEIAVGLQPLGKTSAYAVRLELLQGNQLLSLYRNRIIVVGPGKRIHKVYLNNFYFKRGETVEINALVGPSPDHFNNPVLAGSSLVLSVKDVESGNSLFSETIGLEGNGKFVKKSASFTAESELKKIEVCGKVVKGTVQYDEYCFEVDAELFAETQEATIATNWKYDGDTFKLSLEFCALTPSKFVQPIKMNYYLQQNGQTIEKGDIEAEGCAEEEVVVSIGKYELIVNNLETKKQSAETIDIVTYLQSCENVNCDDGNACTQDNCTTGKCSQEVLPDGSACENGQCQSGECVESRLPLEYLVVGIVGLAIIFFGYTYLKGRKEE</sequence>
<evidence type="ECO:0000313" key="3">
    <source>
        <dbReference type="Proteomes" id="UP000226592"/>
    </source>
</evidence>
<evidence type="ECO:0000256" key="1">
    <source>
        <dbReference type="SAM" id="Phobius"/>
    </source>
</evidence>
<evidence type="ECO:0000313" key="2">
    <source>
        <dbReference type="EMBL" id="MAG21912.1"/>
    </source>
</evidence>
<keyword evidence="1" id="KW-0812">Transmembrane</keyword>
<organism evidence="2 3">
    <name type="scientific">Candidatus Iainarchaeum sp</name>
    <dbReference type="NCBI Taxonomy" id="3101447"/>
    <lineage>
        <taxon>Archaea</taxon>
        <taxon>Candidatus Iainarchaeota</taxon>
        <taxon>Candidatus Iainarchaeia</taxon>
        <taxon>Candidatus Iainarchaeales</taxon>
        <taxon>Candidatus Iainarchaeaceae</taxon>
        <taxon>Candidatus Iainarchaeum</taxon>
    </lineage>
</organism>
<dbReference type="AlphaFoldDB" id="A0A2D6M0G1"/>
<keyword evidence="1" id="KW-1133">Transmembrane helix</keyword>
<keyword evidence="1" id="KW-0472">Membrane</keyword>
<reference evidence="3" key="1">
    <citation type="submission" date="2017-09" db="EMBL/GenBank/DDBJ databases">
        <title>The Reconstruction of 2,631 Draft Metagenome-Assembled Genomes from the Global Oceans.</title>
        <authorList>
            <person name="Tully B.J."/>
            <person name="Graham E.D."/>
            <person name="Heidelberg J.F."/>
        </authorList>
    </citation>
    <scope>NUCLEOTIDE SEQUENCE [LARGE SCALE GENOMIC DNA]</scope>
</reference>
<dbReference type="Proteomes" id="UP000226592">
    <property type="component" value="Unassembled WGS sequence"/>
</dbReference>
<protein>
    <submittedName>
        <fullName evidence="2">Uncharacterized protein</fullName>
    </submittedName>
</protein>
<proteinExistence type="predicted"/>
<dbReference type="EMBL" id="NZBU01000005">
    <property type="protein sequence ID" value="MAG21912.1"/>
    <property type="molecule type" value="Genomic_DNA"/>
</dbReference>
<comment type="caution">
    <text evidence="2">The sequence shown here is derived from an EMBL/GenBank/DDBJ whole genome shotgun (WGS) entry which is preliminary data.</text>
</comment>
<feature type="transmembrane region" description="Helical" evidence="1">
    <location>
        <begin position="535"/>
        <end position="553"/>
    </location>
</feature>
<name>A0A2D6M0G1_9ARCH</name>